<dbReference type="CDD" id="cd14701">
    <property type="entry name" value="bZIP_BATF"/>
    <property type="match status" value="1"/>
</dbReference>
<evidence type="ECO:0000313" key="4">
    <source>
        <dbReference type="Proteomes" id="UP001187415"/>
    </source>
</evidence>
<dbReference type="PANTHER" id="PTHR23351">
    <property type="entry name" value="FOS TRANSCRIPTION FACTOR-RELATED"/>
    <property type="match status" value="1"/>
</dbReference>
<feature type="domain" description="BZIP" evidence="2">
    <location>
        <begin position="46"/>
        <end position="104"/>
    </location>
</feature>
<evidence type="ECO:0000256" key="1">
    <source>
        <dbReference type="SAM" id="MobiDB-lite"/>
    </source>
</evidence>
<feature type="region of interest" description="Disordered" evidence="1">
    <location>
        <begin position="1"/>
        <end position="73"/>
    </location>
</feature>
<dbReference type="SUPFAM" id="SSF57959">
    <property type="entry name" value="Leucine zipper domain"/>
    <property type="match status" value="1"/>
</dbReference>
<organism evidence="3 4">
    <name type="scientific">Channa striata</name>
    <name type="common">Snakehead murrel</name>
    <name type="synonym">Ophicephalus striatus</name>
    <dbReference type="NCBI Taxonomy" id="64152"/>
    <lineage>
        <taxon>Eukaryota</taxon>
        <taxon>Metazoa</taxon>
        <taxon>Chordata</taxon>
        <taxon>Craniata</taxon>
        <taxon>Vertebrata</taxon>
        <taxon>Euteleostomi</taxon>
        <taxon>Actinopterygii</taxon>
        <taxon>Neopterygii</taxon>
        <taxon>Teleostei</taxon>
        <taxon>Neoteleostei</taxon>
        <taxon>Acanthomorphata</taxon>
        <taxon>Anabantaria</taxon>
        <taxon>Anabantiformes</taxon>
        <taxon>Channoidei</taxon>
        <taxon>Channidae</taxon>
        <taxon>Channa</taxon>
    </lineage>
</organism>
<dbReference type="InterPro" id="IPR000837">
    <property type="entry name" value="AP-1"/>
</dbReference>
<feature type="compositionally biased region" description="Polar residues" evidence="1">
    <location>
        <begin position="14"/>
        <end position="28"/>
    </location>
</feature>
<gene>
    <name evidence="3" type="ORF">Q5P01_002322</name>
</gene>
<dbReference type="AlphaFoldDB" id="A0AA88T7Y2"/>
<comment type="caution">
    <text evidence="3">The sequence shown here is derived from an EMBL/GenBank/DDBJ whole genome shotgun (WGS) entry which is preliminary data.</text>
</comment>
<dbReference type="PROSITE" id="PS50217">
    <property type="entry name" value="BZIP"/>
    <property type="match status" value="1"/>
</dbReference>
<protein>
    <recommendedName>
        <fullName evidence="2">BZIP domain-containing protein</fullName>
    </recommendedName>
</protein>
<dbReference type="EMBL" id="JAUPFM010000001">
    <property type="protein sequence ID" value="KAK2862789.1"/>
    <property type="molecule type" value="Genomic_DNA"/>
</dbReference>
<dbReference type="PROSITE" id="PS00036">
    <property type="entry name" value="BZIP_BASIC"/>
    <property type="match status" value="1"/>
</dbReference>
<dbReference type="SMART" id="SM00338">
    <property type="entry name" value="BRLZ"/>
    <property type="match status" value="1"/>
</dbReference>
<dbReference type="GO" id="GO:0000981">
    <property type="term" value="F:DNA-binding transcription factor activity, RNA polymerase II-specific"/>
    <property type="evidence" value="ECO:0007669"/>
    <property type="project" value="TreeGrafter"/>
</dbReference>
<dbReference type="GO" id="GO:0005634">
    <property type="term" value="C:nucleus"/>
    <property type="evidence" value="ECO:0007669"/>
    <property type="project" value="TreeGrafter"/>
</dbReference>
<dbReference type="GO" id="GO:0000978">
    <property type="term" value="F:RNA polymerase II cis-regulatory region sequence-specific DNA binding"/>
    <property type="evidence" value="ECO:0007669"/>
    <property type="project" value="TreeGrafter"/>
</dbReference>
<evidence type="ECO:0000259" key="2">
    <source>
        <dbReference type="PROSITE" id="PS50217"/>
    </source>
</evidence>
<dbReference type="Pfam" id="PF07716">
    <property type="entry name" value="bZIP_2"/>
    <property type="match status" value="1"/>
</dbReference>
<dbReference type="InterPro" id="IPR046347">
    <property type="entry name" value="bZIP_sf"/>
</dbReference>
<evidence type="ECO:0000313" key="3">
    <source>
        <dbReference type="EMBL" id="KAK2862789.1"/>
    </source>
</evidence>
<dbReference type="PRINTS" id="PR00042">
    <property type="entry name" value="LEUZIPPRFOS"/>
</dbReference>
<name>A0AA88T7Y2_CHASR</name>
<proteinExistence type="predicted"/>
<dbReference type="PANTHER" id="PTHR23351:SF51">
    <property type="entry name" value="BASIC LEUCINE ZIPPER TRANSCRIPTIONAL FACTOR ATF-LIKE"/>
    <property type="match status" value="1"/>
</dbReference>
<dbReference type="Proteomes" id="UP001187415">
    <property type="component" value="Unassembled WGS sequence"/>
</dbReference>
<feature type="compositionally biased region" description="Basic and acidic residues" evidence="1">
    <location>
        <begin position="50"/>
        <end position="73"/>
    </location>
</feature>
<feature type="region of interest" description="Disordered" evidence="1">
    <location>
        <begin position="359"/>
        <end position="381"/>
    </location>
</feature>
<keyword evidence="4" id="KW-1185">Reference proteome</keyword>
<sequence length="403" mass="42702">MSPLFMDTECELNTPGSLSADDSNSHTAGSEREGEGPQHLVKTGTKRREKNRDAARKSRKKQTERADELHEELQNLERSNSALQKEIAALKKDLSLYTTALERHEPYCRLRAPTASSSSSTCHLVSSSADCRTSSSPTRRPLKGLRANLSDAPSISTSLNSSLGLQSHDFVENTCLSPSAPTTLASSSCSVTSPYSLSFSTLPAPHSLFSEGPLITSRPTNVSPVSTSPVANPIPSSALTGAAQPQSVQDALHETSSLSADACFSTLHSDTLDAFAVKQNSFISASSNLMPPYSHYNSSSVLPSSLQDPALQSHAVSPQTFPAHVSALKPSCNGQIAPNPSSLLSLLTVPSPLTIPQTTSSTFGELVPPSPPLLPPSGDPSKDIFLSELLEGNEWILSGNNNQ</sequence>
<accession>A0AA88T7Y2</accession>
<feature type="compositionally biased region" description="Pro residues" evidence="1">
    <location>
        <begin position="368"/>
        <end position="378"/>
    </location>
</feature>
<dbReference type="Gene3D" id="1.20.5.170">
    <property type="match status" value="1"/>
</dbReference>
<reference evidence="3" key="1">
    <citation type="submission" date="2023-07" db="EMBL/GenBank/DDBJ databases">
        <title>Chromosome-level Genome Assembly of Striped Snakehead (Channa striata).</title>
        <authorList>
            <person name="Liu H."/>
        </authorList>
    </citation>
    <scope>NUCLEOTIDE SEQUENCE</scope>
    <source>
        <strain evidence="3">Gz</strain>
        <tissue evidence="3">Muscle</tissue>
    </source>
</reference>
<dbReference type="InterPro" id="IPR004827">
    <property type="entry name" value="bZIP"/>
</dbReference>